<dbReference type="PANTHER" id="PTHR14165">
    <property type="entry name" value="MAJOR VAULT PROTEIN"/>
    <property type="match status" value="1"/>
</dbReference>
<dbReference type="Pfam" id="PF17796">
    <property type="entry name" value="Vault_4"/>
    <property type="match status" value="1"/>
</dbReference>
<feature type="domain" description="Major vault protein repeat" evidence="10">
    <location>
        <begin position="238"/>
        <end position="280"/>
    </location>
</feature>
<dbReference type="EMBL" id="CP111015">
    <property type="protein sequence ID" value="WAR02686.1"/>
    <property type="molecule type" value="Genomic_DNA"/>
</dbReference>
<dbReference type="PROSITE" id="PS51224">
    <property type="entry name" value="MVP"/>
    <property type="match status" value="7"/>
</dbReference>
<feature type="domain" description="Major vault protein repeat" evidence="12">
    <location>
        <begin position="69"/>
        <end position="127"/>
    </location>
</feature>
<keyword evidence="4 8" id="KW-0963">Cytoplasm</keyword>
<feature type="domain" description="Major vault protein repeat" evidence="14">
    <location>
        <begin position="394"/>
        <end position="452"/>
    </location>
</feature>
<dbReference type="InterPro" id="IPR039059">
    <property type="entry name" value="MVP"/>
</dbReference>
<evidence type="ECO:0000259" key="12">
    <source>
        <dbReference type="Pfam" id="PF17794"/>
    </source>
</evidence>
<evidence type="ECO:0000256" key="9">
    <source>
        <dbReference type="SAM" id="MobiDB-lite"/>
    </source>
</evidence>
<feature type="domain" description="Major vault protein repeat" evidence="10">
    <location>
        <begin position="132"/>
        <end position="173"/>
    </location>
</feature>
<evidence type="ECO:0000259" key="13">
    <source>
        <dbReference type="Pfam" id="PF17795"/>
    </source>
</evidence>
<feature type="compositionally biased region" description="Basic and acidic residues" evidence="9">
    <location>
        <begin position="448"/>
        <end position="466"/>
    </location>
</feature>
<feature type="repeat" description="MVP" evidence="8">
    <location>
        <begin position="399"/>
        <end position="451"/>
    </location>
</feature>
<dbReference type="Pfam" id="PF17794">
    <property type="entry name" value="Vault_2"/>
    <property type="match status" value="2"/>
</dbReference>
<evidence type="ECO:0000313" key="15">
    <source>
        <dbReference type="EMBL" id="WAR02686.1"/>
    </source>
</evidence>
<name>A0ABY7E2F3_MYAAR</name>
<dbReference type="InterPro" id="IPR043023">
    <property type="entry name" value="MVP_rep_sf"/>
</dbReference>
<dbReference type="Pfam" id="PF01505">
    <property type="entry name" value="Vault"/>
    <property type="match status" value="4"/>
</dbReference>
<evidence type="ECO:0000256" key="8">
    <source>
        <dbReference type="PROSITE-ProRule" id="PRU00571"/>
    </source>
</evidence>
<dbReference type="InterPro" id="IPR002499">
    <property type="entry name" value="Vault_N"/>
</dbReference>
<feature type="repeat" description="MVP" evidence="8">
    <location>
        <begin position="75"/>
        <end position="135"/>
    </location>
</feature>
<dbReference type="Gene3D" id="2.30.30.560">
    <property type="match status" value="2"/>
</dbReference>
<dbReference type="Gene3D" id="2.30.30.550">
    <property type="entry name" value="Major Vault Protein repeat"/>
    <property type="match status" value="4"/>
</dbReference>
<evidence type="ECO:0000256" key="1">
    <source>
        <dbReference type="ARBA" id="ARBA00004123"/>
    </source>
</evidence>
<sequence length="837" mass="93430">MNFCLTSHTLFRKCTEQAQTVAENSRISDRLSPWQAAKKLGSPCSEFPHITTSMFSIRTRMVVVGPEKMITVPPRHYCVIENPALRDKDYKIVLDTSGQVKLLHADQEIRLAQDPFPLYPGEVLKQAVTPLKVVAPNSALRLRAILDFEDESGEKRTAGDEWLFEGPGTYIPRKEVVVEETVRATVIKPNQAIRLRARKECIDREGDNRVTGEEWLVKKTGAYLPGAYEEVVDVCNAYVLTEKKALHMRSLRTFKDDFGVTRKNGEEWLITMDMTETHIPNVYEEVVGVTNITSLSNRQYCVILDPVDDKGKPQLGRKKLVKGERSFFLMPGERLERGIQNVYILGEDEGLILRANESFTDGDVSRKPGDRWMFRGPKEYVPPVEVEVVMKRQAIPLDENEGVYVRDVKTGRVRAVTGETYMISQDEELWSKELPPAVENLLAAAKDPLADRGDRGRTPSEASKPRDKTRVISFLFGPELVMLGPDEQFTQLSISGGKPKKPNMIKSLCLLLGPDFMTDIIVVQDKDDIAESAKLFSVPDFVGDACKAIASRVRGAVAQVAFDDFHKNSARVIRSSVFGFDEKDKVRDSFIFKQNNLIITSIDIQSVEPVDQRTRDSLQKSVQLAIEITTNSQEATARHEAERLEQEAKGRLERQKISDEAEAEKARRNLLELQAHSAAVESTGQAKAEAQSRAEASRIEGEAAVEQAKLKAQAMKIEAESELDRLTSAREAELKFLKEQNEMEISKSRETCDIETGKFKKMVDAIGASTLQAIATAGPDLQVRMLQALGMKSTVITDGTTPINLFNTAQGLIGGIGGGAMVPNKRSRRNDDDEDED</sequence>
<feature type="domain" description="Major vault protein repeat" evidence="10">
    <location>
        <begin position="185"/>
        <end position="226"/>
    </location>
</feature>
<feature type="repeat" description="MVP" evidence="8">
    <location>
        <begin position="242"/>
        <end position="296"/>
    </location>
</feature>
<dbReference type="Gene3D" id="3.30.479.30">
    <property type="entry name" value="Band 7 domain"/>
    <property type="match status" value="1"/>
</dbReference>
<dbReference type="Pfam" id="PF11978">
    <property type="entry name" value="MVP_shoulder"/>
    <property type="match status" value="1"/>
</dbReference>
<evidence type="ECO:0000259" key="14">
    <source>
        <dbReference type="Pfam" id="PF17796"/>
    </source>
</evidence>
<evidence type="ECO:0000256" key="7">
    <source>
        <dbReference type="ARBA" id="ARBA00023274"/>
    </source>
</evidence>
<dbReference type="Gene3D" id="6.10.250.720">
    <property type="match status" value="1"/>
</dbReference>
<dbReference type="Pfam" id="PF17795">
    <property type="entry name" value="Vault_3"/>
    <property type="match status" value="1"/>
</dbReference>
<dbReference type="Proteomes" id="UP001164746">
    <property type="component" value="Chromosome 4"/>
</dbReference>
<feature type="compositionally biased region" description="Basic and acidic residues" evidence="9">
    <location>
        <begin position="636"/>
        <end position="663"/>
    </location>
</feature>
<dbReference type="CDD" id="cd08825">
    <property type="entry name" value="MVP_shoulder"/>
    <property type="match status" value="1"/>
</dbReference>
<comment type="subcellular location">
    <subcellularLocation>
        <location evidence="2 8">Cytoplasm</location>
    </subcellularLocation>
    <subcellularLocation>
        <location evidence="1">Nucleus</location>
    </subcellularLocation>
</comment>
<feature type="repeat" description="MVP" evidence="8">
    <location>
        <begin position="136"/>
        <end position="188"/>
    </location>
</feature>
<feature type="domain" description="Major vault protein repeat" evidence="13">
    <location>
        <begin position="471"/>
        <end position="512"/>
    </location>
</feature>
<dbReference type="InterPro" id="IPR041136">
    <property type="entry name" value="Vault_4"/>
</dbReference>
<feature type="repeat" description="MVP" evidence="8">
    <location>
        <begin position="189"/>
        <end position="241"/>
    </location>
</feature>
<reference evidence="15" key="1">
    <citation type="submission" date="2022-11" db="EMBL/GenBank/DDBJ databases">
        <title>Centuries of genome instability and evolution in soft-shell clam transmissible cancer (bioRxiv).</title>
        <authorList>
            <person name="Hart S.F.M."/>
            <person name="Yonemitsu M.A."/>
            <person name="Giersch R.M."/>
            <person name="Beal B.F."/>
            <person name="Arriagada G."/>
            <person name="Davis B.W."/>
            <person name="Ostrander E.A."/>
            <person name="Goff S.P."/>
            <person name="Metzger M.J."/>
        </authorList>
    </citation>
    <scope>NUCLEOTIDE SEQUENCE</scope>
    <source>
        <strain evidence="15">MELC-2E11</strain>
        <tissue evidence="15">Siphon/mantle</tissue>
    </source>
</reference>
<feature type="repeat" description="MVP" evidence="8">
    <location>
        <begin position="347"/>
        <end position="398"/>
    </location>
</feature>
<dbReference type="PANTHER" id="PTHR14165:SF3">
    <property type="entry name" value="MAJOR VAULT PROTEIN"/>
    <property type="match status" value="1"/>
</dbReference>
<feature type="repeat" description="MVP" evidence="8">
    <location>
        <begin position="298"/>
        <end position="346"/>
    </location>
</feature>
<dbReference type="InterPro" id="IPR036013">
    <property type="entry name" value="Band_7/SPFH_dom_sf"/>
</dbReference>
<feature type="region of interest" description="Disordered" evidence="9">
    <location>
        <begin position="632"/>
        <end position="663"/>
    </location>
</feature>
<keyword evidence="7 8" id="KW-0687">Ribonucleoprotein</keyword>
<dbReference type="InterPro" id="IPR041134">
    <property type="entry name" value="Vault_2"/>
</dbReference>
<dbReference type="InterPro" id="IPR043179">
    <property type="entry name" value="Vault_2_sf"/>
</dbReference>
<keyword evidence="6" id="KW-0539">Nucleus</keyword>
<feature type="region of interest" description="Disordered" evidence="9">
    <location>
        <begin position="818"/>
        <end position="837"/>
    </location>
</feature>
<accession>A0ABY7E2F3</accession>
<evidence type="ECO:0000256" key="4">
    <source>
        <dbReference type="ARBA" id="ARBA00022490"/>
    </source>
</evidence>
<dbReference type="Gene3D" id="2.30.30.570">
    <property type="match status" value="1"/>
</dbReference>
<feature type="domain" description="Major vault protein shoulder" evidence="11">
    <location>
        <begin position="526"/>
        <end position="611"/>
    </location>
</feature>
<protein>
    <recommendedName>
        <fullName evidence="3">Major vault protein</fullName>
    </recommendedName>
</protein>
<feature type="domain" description="Major vault protein repeat" evidence="10">
    <location>
        <begin position="343"/>
        <end position="383"/>
    </location>
</feature>
<keyword evidence="16" id="KW-1185">Reference proteome</keyword>
<gene>
    <name evidence="15" type="ORF">MAR_009244</name>
</gene>
<proteinExistence type="predicted"/>
<organism evidence="15 16">
    <name type="scientific">Mya arenaria</name>
    <name type="common">Soft-shell clam</name>
    <dbReference type="NCBI Taxonomy" id="6604"/>
    <lineage>
        <taxon>Eukaryota</taxon>
        <taxon>Metazoa</taxon>
        <taxon>Spiralia</taxon>
        <taxon>Lophotrochozoa</taxon>
        <taxon>Mollusca</taxon>
        <taxon>Bivalvia</taxon>
        <taxon>Autobranchia</taxon>
        <taxon>Heteroconchia</taxon>
        <taxon>Euheterodonta</taxon>
        <taxon>Imparidentia</taxon>
        <taxon>Neoheterodontei</taxon>
        <taxon>Myida</taxon>
        <taxon>Myoidea</taxon>
        <taxon>Myidae</taxon>
        <taxon>Mya</taxon>
    </lineage>
</organism>
<evidence type="ECO:0000259" key="11">
    <source>
        <dbReference type="Pfam" id="PF11978"/>
    </source>
</evidence>
<dbReference type="Gene3D" id="6.20.380.10">
    <property type="match status" value="1"/>
</dbReference>
<feature type="domain" description="Major vault protein repeat" evidence="12">
    <location>
        <begin position="292"/>
        <end position="339"/>
    </location>
</feature>
<evidence type="ECO:0000313" key="16">
    <source>
        <dbReference type="Proteomes" id="UP001164746"/>
    </source>
</evidence>
<evidence type="ECO:0000256" key="6">
    <source>
        <dbReference type="ARBA" id="ARBA00023242"/>
    </source>
</evidence>
<keyword evidence="5" id="KW-0677">Repeat</keyword>
<dbReference type="Gene3D" id="2.30.30.620">
    <property type="match status" value="1"/>
</dbReference>
<evidence type="ECO:0000256" key="3">
    <source>
        <dbReference type="ARBA" id="ARBA00018296"/>
    </source>
</evidence>
<dbReference type="InterPro" id="IPR040989">
    <property type="entry name" value="Vault_3"/>
</dbReference>
<evidence type="ECO:0000256" key="2">
    <source>
        <dbReference type="ARBA" id="ARBA00004496"/>
    </source>
</evidence>
<dbReference type="InterPro" id="IPR041139">
    <property type="entry name" value="MVP_rep_dom"/>
</dbReference>
<dbReference type="InterPro" id="IPR021870">
    <property type="entry name" value="MVP_shoulder"/>
</dbReference>
<feature type="region of interest" description="Disordered" evidence="9">
    <location>
        <begin position="446"/>
        <end position="466"/>
    </location>
</feature>
<evidence type="ECO:0000256" key="5">
    <source>
        <dbReference type="ARBA" id="ARBA00022737"/>
    </source>
</evidence>
<evidence type="ECO:0000259" key="10">
    <source>
        <dbReference type="Pfam" id="PF01505"/>
    </source>
</evidence>